<dbReference type="Proteomes" id="UP000570823">
    <property type="component" value="Unassembled WGS sequence"/>
</dbReference>
<dbReference type="InterPro" id="IPR001451">
    <property type="entry name" value="Hexapep"/>
</dbReference>
<keyword evidence="3" id="KW-0012">Acyltransferase</keyword>
<dbReference type="Pfam" id="PF00132">
    <property type="entry name" value="Hexapep"/>
    <property type="match status" value="1"/>
</dbReference>
<dbReference type="AlphaFoldDB" id="A0A7K4HL81"/>
<dbReference type="InterPro" id="IPR051159">
    <property type="entry name" value="Hexapeptide_acetyltransf"/>
</dbReference>
<dbReference type="Gene3D" id="2.160.10.10">
    <property type="entry name" value="Hexapeptide repeat proteins"/>
    <property type="match status" value="1"/>
</dbReference>
<evidence type="ECO:0000256" key="1">
    <source>
        <dbReference type="ARBA" id="ARBA00007274"/>
    </source>
</evidence>
<dbReference type="PANTHER" id="PTHR23416">
    <property type="entry name" value="SIALIC ACID SYNTHASE-RELATED"/>
    <property type="match status" value="1"/>
</dbReference>
<evidence type="ECO:0000313" key="3">
    <source>
        <dbReference type="EMBL" id="NVO66026.1"/>
    </source>
</evidence>
<dbReference type="GO" id="GO:0008374">
    <property type="term" value="F:O-acyltransferase activity"/>
    <property type="evidence" value="ECO:0007669"/>
    <property type="project" value="TreeGrafter"/>
</dbReference>
<reference evidence="3 4" key="1">
    <citation type="submission" date="2020-06" db="EMBL/GenBank/DDBJ databases">
        <title>Methanofollis fontis sp. nov., a methanogen isolated from marine sediments near a cold seep at Four-Way Closure Ridge offshore southwestern Taiwan.</title>
        <authorList>
            <person name="Chen S.-C."/>
            <person name="Teng N.-H."/>
            <person name="Lin Y.-S."/>
            <person name="Lai M.-C."/>
            <person name="Chen H.-H."/>
            <person name="Wang C.-C."/>
        </authorList>
    </citation>
    <scope>NUCLEOTIDE SEQUENCE [LARGE SCALE GENOMIC DNA]</scope>
    <source>
        <strain evidence="3 4">DSM 2702</strain>
    </source>
</reference>
<dbReference type="SUPFAM" id="SSF51161">
    <property type="entry name" value="Trimeric LpxA-like enzymes"/>
    <property type="match status" value="1"/>
</dbReference>
<organism evidence="3 4">
    <name type="scientific">Methanofollis tationis</name>
    <dbReference type="NCBI Taxonomy" id="81417"/>
    <lineage>
        <taxon>Archaea</taxon>
        <taxon>Methanobacteriati</taxon>
        <taxon>Methanobacteriota</taxon>
        <taxon>Stenosarchaea group</taxon>
        <taxon>Methanomicrobia</taxon>
        <taxon>Methanomicrobiales</taxon>
        <taxon>Methanomicrobiaceae</taxon>
        <taxon>Methanofollis</taxon>
    </lineage>
</organism>
<name>A0A7K4HL81_9EURY</name>
<dbReference type="PANTHER" id="PTHR23416:SF23">
    <property type="entry name" value="ACETYLTRANSFERASE C18B11.09C-RELATED"/>
    <property type="match status" value="1"/>
</dbReference>
<keyword evidence="4" id="KW-1185">Reference proteome</keyword>
<dbReference type="EMBL" id="JABXWR010000001">
    <property type="protein sequence ID" value="NVO66026.1"/>
    <property type="molecule type" value="Genomic_DNA"/>
</dbReference>
<comment type="similarity">
    <text evidence="1">Belongs to the transferase hexapeptide repeat family.</text>
</comment>
<accession>A0A7K4HL81</accession>
<dbReference type="GO" id="GO:0005829">
    <property type="term" value="C:cytosol"/>
    <property type="evidence" value="ECO:0007669"/>
    <property type="project" value="TreeGrafter"/>
</dbReference>
<evidence type="ECO:0000256" key="2">
    <source>
        <dbReference type="ARBA" id="ARBA00022679"/>
    </source>
</evidence>
<evidence type="ECO:0000313" key="4">
    <source>
        <dbReference type="Proteomes" id="UP000570823"/>
    </source>
</evidence>
<gene>
    <name evidence="3" type="ORF">HWN36_01550</name>
</gene>
<proteinExistence type="inferred from homology"/>
<comment type="caution">
    <text evidence="3">The sequence shown here is derived from an EMBL/GenBank/DDBJ whole genome shotgun (WGS) entry which is preliminary data.</text>
</comment>
<dbReference type="CDD" id="cd04647">
    <property type="entry name" value="LbH_MAT_like"/>
    <property type="match status" value="1"/>
</dbReference>
<sequence length="171" mass="18654">MFIDELQTYFFKILSMIPGKVGYSLRSRIYGTIFMSSGKNFVILEDVVLLHPENISIGSFSGINRNCYVDAYGGINIGNYVQVGPNTHLISANHNYLRVDIPICKQGHTPKKIIVEDDVWIGANCVILAGVKINKGAVVAAGAVVTKDVPPYSVVGGVPAKVIKYRQNPDL</sequence>
<keyword evidence="2 3" id="KW-0808">Transferase</keyword>
<protein>
    <submittedName>
        <fullName evidence="3">Acyltransferase</fullName>
    </submittedName>
</protein>
<dbReference type="InterPro" id="IPR011004">
    <property type="entry name" value="Trimer_LpxA-like_sf"/>
</dbReference>